<dbReference type="InterPro" id="IPR008269">
    <property type="entry name" value="Lon_proteolytic"/>
</dbReference>
<dbReference type="FunFam" id="2.30.130.40:FF:000010">
    <property type="entry name" value="Lon protease homolog, mitochondrial"/>
    <property type="match status" value="1"/>
</dbReference>
<comment type="catalytic activity">
    <reaction evidence="10 11">
        <text>Hydrolysis of proteins in presence of ATP.</text>
        <dbReference type="EC" id="3.4.21.53"/>
    </reaction>
</comment>
<dbReference type="GO" id="GO:0003697">
    <property type="term" value="F:single-stranded DNA binding"/>
    <property type="evidence" value="ECO:0007669"/>
    <property type="project" value="TreeGrafter"/>
</dbReference>
<comment type="subcellular location">
    <subcellularLocation>
        <location evidence="1 11">Mitochondrion matrix</location>
    </subcellularLocation>
</comment>
<comment type="subunit">
    <text evidence="11">Homohexamer or homoheptamer. Organized in a ring with a central cavity.</text>
</comment>
<dbReference type="EC" id="3.4.21.53" evidence="11"/>
<dbReference type="InterPro" id="IPR008268">
    <property type="entry name" value="Peptidase_S16_AS"/>
</dbReference>
<dbReference type="NCBIfam" id="TIGR00763">
    <property type="entry name" value="lon"/>
    <property type="match status" value="1"/>
</dbReference>
<dbReference type="Pfam" id="PF05362">
    <property type="entry name" value="Lon_C"/>
    <property type="match status" value="1"/>
</dbReference>
<feature type="compositionally biased region" description="Gly residues" evidence="14">
    <location>
        <begin position="168"/>
        <end position="179"/>
    </location>
</feature>
<dbReference type="InterPro" id="IPR014721">
    <property type="entry name" value="Ribsml_uS5_D2-typ_fold_subgr"/>
</dbReference>
<keyword evidence="7" id="KW-0809">Transit peptide</keyword>
<protein>
    <recommendedName>
        <fullName evidence="11">Lon protease homolog, mitochondrial</fullName>
        <ecNumber evidence="11">3.4.21.53</ecNumber>
    </recommendedName>
</protein>
<dbReference type="GO" id="GO:0004176">
    <property type="term" value="F:ATP-dependent peptidase activity"/>
    <property type="evidence" value="ECO:0007669"/>
    <property type="project" value="UniProtKB-UniRule"/>
</dbReference>
<evidence type="ECO:0000256" key="1">
    <source>
        <dbReference type="ARBA" id="ARBA00004305"/>
    </source>
</evidence>
<dbReference type="GO" id="GO:0016887">
    <property type="term" value="F:ATP hydrolysis activity"/>
    <property type="evidence" value="ECO:0007669"/>
    <property type="project" value="UniProtKB-UniRule"/>
</dbReference>
<feature type="compositionally biased region" description="Basic and acidic residues" evidence="14">
    <location>
        <begin position="868"/>
        <end position="888"/>
    </location>
</feature>
<dbReference type="OrthoDB" id="2411602at2759"/>
<feature type="active site" evidence="11 12">
    <location>
        <position position="1083"/>
    </location>
</feature>
<dbReference type="InterPro" id="IPR003959">
    <property type="entry name" value="ATPase_AAA_core"/>
</dbReference>
<dbReference type="GO" id="GO:0004252">
    <property type="term" value="F:serine-type endopeptidase activity"/>
    <property type="evidence" value="ECO:0007669"/>
    <property type="project" value="UniProtKB-UniRule"/>
</dbReference>
<dbReference type="Proteomes" id="UP001150925">
    <property type="component" value="Unassembled WGS sequence"/>
</dbReference>
<feature type="compositionally biased region" description="Basic and acidic residues" evidence="14">
    <location>
        <begin position="119"/>
        <end position="138"/>
    </location>
</feature>
<dbReference type="CDD" id="cd19500">
    <property type="entry name" value="RecA-like_Lon"/>
    <property type="match status" value="1"/>
</dbReference>
<feature type="domain" description="Lon N-terminal" evidence="16">
    <location>
        <begin position="212"/>
        <end position="487"/>
    </location>
</feature>
<dbReference type="InterPro" id="IPR003111">
    <property type="entry name" value="Lon_prtase_N"/>
</dbReference>
<feature type="region of interest" description="Disordered" evidence="14">
    <location>
        <begin position="13"/>
        <end position="87"/>
    </location>
</feature>
<proteinExistence type="inferred from homology"/>
<dbReference type="InterPro" id="IPR027503">
    <property type="entry name" value="Lonm_euk"/>
</dbReference>
<comment type="similarity">
    <text evidence="11 12 13">Belongs to the peptidase S16 family.</text>
</comment>
<dbReference type="GO" id="GO:0034599">
    <property type="term" value="P:cellular response to oxidative stress"/>
    <property type="evidence" value="ECO:0007669"/>
    <property type="project" value="UniProtKB-UniRule"/>
</dbReference>
<dbReference type="FunFam" id="3.30.230.10:FF:000015">
    <property type="entry name" value="Lon protease homolog, mitochondrial"/>
    <property type="match status" value="1"/>
</dbReference>
<keyword evidence="2 11" id="KW-0645">Protease</keyword>
<feature type="domain" description="Lon proteolytic" evidence="15">
    <location>
        <begin position="936"/>
        <end position="1134"/>
    </location>
</feature>
<feature type="region of interest" description="Disordered" evidence="14">
    <location>
        <begin position="851"/>
        <end position="902"/>
    </location>
</feature>
<dbReference type="GO" id="GO:0005524">
    <property type="term" value="F:ATP binding"/>
    <property type="evidence" value="ECO:0007669"/>
    <property type="project" value="UniProtKB-UniRule"/>
</dbReference>
<keyword evidence="3 11" id="KW-0547">Nucleotide-binding</keyword>
<dbReference type="GO" id="GO:0043565">
    <property type="term" value="F:sequence-specific DNA binding"/>
    <property type="evidence" value="ECO:0007669"/>
    <property type="project" value="UniProtKB-UniRule"/>
</dbReference>
<dbReference type="Gene3D" id="2.30.130.40">
    <property type="entry name" value="LON domain-like"/>
    <property type="match status" value="1"/>
</dbReference>
<keyword evidence="18" id="KW-1185">Reference proteome</keyword>
<evidence type="ECO:0000256" key="14">
    <source>
        <dbReference type="SAM" id="MobiDB-lite"/>
    </source>
</evidence>
<dbReference type="InterPro" id="IPR020568">
    <property type="entry name" value="Ribosomal_Su5_D2-typ_SF"/>
</dbReference>
<feature type="active site" evidence="11 12">
    <location>
        <position position="1040"/>
    </location>
</feature>
<dbReference type="Gene3D" id="1.20.5.5270">
    <property type="match status" value="1"/>
</dbReference>
<evidence type="ECO:0000256" key="3">
    <source>
        <dbReference type="ARBA" id="ARBA00022741"/>
    </source>
</evidence>
<dbReference type="InterPro" id="IPR054594">
    <property type="entry name" value="Lon_lid"/>
</dbReference>
<evidence type="ECO:0000256" key="2">
    <source>
        <dbReference type="ARBA" id="ARBA00022670"/>
    </source>
</evidence>
<dbReference type="Gene3D" id="3.40.50.300">
    <property type="entry name" value="P-loop containing nucleotide triphosphate hydrolases"/>
    <property type="match status" value="1"/>
</dbReference>
<evidence type="ECO:0000256" key="12">
    <source>
        <dbReference type="PROSITE-ProRule" id="PRU01122"/>
    </source>
</evidence>
<reference evidence="17" key="1">
    <citation type="submission" date="2022-07" db="EMBL/GenBank/DDBJ databases">
        <title>Phylogenomic reconstructions and comparative analyses of Kickxellomycotina fungi.</title>
        <authorList>
            <person name="Reynolds N.K."/>
            <person name="Stajich J.E."/>
            <person name="Barry K."/>
            <person name="Grigoriev I.V."/>
            <person name="Crous P."/>
            <person name="Smith M.E."/>
        </authorList>
    </citation>
    <scope>NUCLEOTIDE SEQUENCE</scope>
    <source>
        <strain evidence="17">RSA 1196</strain>
    </source>
</reference>
<dbReference type="FunFam" id="1.20.5.5270:FF:000001">
    <property type="entry name" value="Lon protease homolog, mitochondrial"/>
    <property type="match status" value="1"/>
</dbReference>
<evidence type="ECO:0000256" key="11">
    <source>
        <dbReference type="HAMAP-Rule" id="MF_03120"/>
    </source>
</evidence>
<comment type="caution">
    <text evidence="17">The sequence shown here is derived from an EMBL/GenBank/DDBJ whole genome shotgun (WGS) entry which is preliminary data.</text>
</comment>
<gene>
    <name evidence="11 17" type="primary">PIM1</name>
    <name evidence="17" type="ORF">IWQ62_002853</name>
</gene>
<dbReference type="InterPro" id="IPR003593">
    <property type="entry name" value="AAA+_ATPase"/>
</dbReference>
<evidence type="ECO:0000313" key="17">
    <source>
        <dbReference type="EMBL" id="KAJ1964718.1"/>
    </source>
</evidence>
<dbReference type="HAMAP" id="MF_03120">
    <property type="entry name" value="lonm_euk"/>
    <property type="match status" value="1"/>
</dbReference>
<keyword evidence="9 11" id="KW-0496">Mitochondrion</keyword>
<dbReference type="GO" id="GO:0051131">
    <property type="term" value="P:chaperone-mediated protein complex assembly"/>
    <property type="evidence" value="ECO:0007669"/>
    <property type="project" value="UniProtKB-UniRule"/>
</dbReference>
<evidence type="ECO:0000256" key="6">
    <source>
        <dbReference type="ARBA" id="ARBA00022840"/>
    </source>
</evidence>
<dbReference type="AlphaFoldDB" id="A0A9W8E3F7"/>
<dbReference type="SUPFAM" id="SSF54211">
    <property type="entry name" value="Ribosomal protein S5 domain 2-like"/>
    <property type="match status" value="1"/>
</dbReference>
<dbReference type="PROSITE" id="PS01046">
    <property type="entry name" value="LON_SER"/>
    <property type="match status" value="1"/>
</dbReference>
<dbReference type="InterPro" id="IPR015947">
    <property type="entry name" value="PUA-like_sf"/>
</dbReference>
<evidence type="ECO:0000313" key="18">
    <source>
        <dbReference type="Proteomes" id="UP001150925"/>
    </source>
</evidence>
<feature type="binding site" evidence="11">
    <location>
        <begin position="640"/>
        <end position="647"/>
    </location>
    <ligand>
        <name>ATP</name>
        <dbReference type="ChEBI" id="CHEBI:30616"/>
    </ligand>
</feature>
<feature type="compositionally biased region" description="Low complexity" evidence="14">
    <location>
        <begin position="340"/>
        <end position="349"/>
    </location>
</feature>
<evidence type="ECO:0000256" key="10">
    <source>
        <dbReference type="ARBA" id="ARBA00050665"/>
    </source>
</evidence>
<dbReference type="Pfam" id="PF02190">
    <property type="entry name" value="LON_substr_bdg"/>
    <property type="match status" value="1"/>
</dbReference>
<dbReference type="EMBL" id="JANBPY010000669">
    <property type="protein sequence ID" value="KAJ1964718.1"/>
    <property type="molecule type" value="Genomic_DNA"/>
</dbReference>
<dbReference type="SMART" id="SM00382">
    <property type="entry name" value="AAA"/>
    <property type="match status" value="1"/>
</dbReference>
<feature type="region of interest" description="Disordered" evidence="14">
    <location>
        <begin position="105"/>
        <end position="184"/>
    </location>
</feature>
<keyword evidence="8 11" id="KW-0238">DNA-binding</keyword>
<dbReference type="SMART" id="SM00464">
    <property type="entry name" value="LON"/>
    <property type="match status" value="1"/>
</dbReference>
<keyword evidence="4 11" id="KW-0378">Hydrolase</keyword>
<evidence type="ECO:0000256" key="8">
    <source>
        <dbReference type="ARBA" id="ARBA00023125"/>
    </source>
</evidence>
<dbReference type="Pfam" id="PF22667">
    <property type="entry name" value="Lon_lid"/>
    <property type="match status" value="1"/>
</dbReference>
<dbReference type="SUPFAM" id="SSF52540">
    <property type="entry name" value="P-loop containing nucleoside triphosphate hydrolases"/>
    <property type="match status" value="1"/>
</dbReference>
<evidence type="ECO:0000256" key="7">
    <source>
        <dbReference type="ARBA" id="ARBA00022946"/>
    </source>
</evidence>
<dbReference type="InterPro" id="IPR027065">
    <property type="entry name" value="Lon_Prtase"/>
</dbReference>
<sequence>MLPRPLTSWARKWPQNLAKATQPRTHGGLLNSATPTRGLRPGALFHTRVPPNGGRPAFSINSSPRLTSTWSTSPRPRMPYLTAPTTGQRSTGCWLLLLTPVSRSLSTSSITQAKKRSPKGSEKRDDDAEHPDSEKPTGEENTTPLSSKGESSSPDGSGSDSSATGQQGNSGDGGNGKPGADGDHPFEAIRRVVDVLESSLTKPSVPEDYPQVLALPIARRPLFPGFYKAVVIKNPEVTAAIKDLMKRGQPYVGAFLLRDEDQDLDVVEDLDQVHRMGVFAQITSVFPSNQDESSMTAVLYPHRRIRIQSLSTPHKTTHVHPVADHVTQTEDLTPEPSSPAPSSTPSKSPEVLPPSDAKSVVKSDAEPTTEGYAHPTDFLKDYDVSVVQVKNVYDEPHSKRNQMVRAITSEIVSVFKDIAGLNPLFRDQIANFSMSQAAGNVFEEPARLADFAAAVSAGEPEELQEILESLVIEERLQKALLVLKKELMNAQLQSKISKDVEAKIAKRQREYYLMEQLKGIKKELGLESDGKDKLVETFNERAAKLRMPKDVRKVFDEEVNKLQHLETAASEFNVTRNYLDWLTQIPWGKRSVENYNLVHARQVLDEDHYGLKDVKDRILEFIAVGKLRGTVEGKILCLVGPPGVGKTSVGKSIARSLSREFFRFSVGGLTDVAEIKGHRRTYVGAMPGKVIQALKKVQTENPLVLIDEIDKLGRGHQGDPASALLELLDPEQNNSFLDHYMDVPVDLSKVLFVCTANVLDTIPGPLLDRMEVIQLAGYVAEEKVAIADRYLVPQAKKTNGLDHTDVELTQSAIQELIRAYCRESGVRNLKKQVDKIFRKAAHKIVLDVSEESDKQELAKNQSDQSLDEQGRTAPETDKAASLEEKSTTDDTSSSEHTVKKRTPLAIPKDYHLTITHESLKDYVGPPVFTSDRLYDVTPPGVVMGLAWTSMGGSVLYIESVAECTVAATPAGDSSNDAPNSHTGHLVKTGQLGDVMKESTTIAYTFVRSLLSSRFPGNDYFARHNVHLHVPEGATPKDGPSAGITMATALLSLGLGKAVPPTVSMTGELTLTGKVLKIGGLKEKTIAAKRSGVNRIIFPSANWADWEELEDYIKEGMEGIPVHWYHEIPPLLGLVDANQWKTMP</sequence>
<dbReference type="InterPro" id="IPR046336">
    <property type="entry name" value="Lon_prtase_N_sf"/>
</dbReference>
<evidence type="ECO:0000256" key="13">
    <source>
        <dbReference type="RuleBase" id="RU000591"/>
    </source>
</evidence>
<keyword evidence="6 11" id="KW-0067">ATP-binding</keyword>
<keyword evidence="5 11" id="KW-0720">Serine protease</keyword>
<dbReference type="InterPro" id="IPR027417">
    <property type="entry name" value="P-loop_NTPase"/>
</dbReference>
<dbReference type="Pfam" id="PF00004">
    <property type="entry name" value="AAA"/>
    <property type="match status" value="1"/>
</dbReference>
<dbReference type="PANTHER" id="PTHR43718:SF2">
    <property type="entry name" value="LON PROTEASE HOMOLOG, MITOCHONDRIAL"/>
    <property type="match status" value="1"/>
</dbReference>
<feature type="compositionally biased region" description="Polar residues" evidence="14">
    <location>
        <begin position="59"/>
        <end position="74"/>
    </location>
</feature>
<dbReference type="GO" id="GO:0005759">
    <property type="term" value="C:mitochondrial matrix"/>
    <property type="evidence" value="ECO:0007669"/>
    <property type="project" value="UniProtKB-SubCell"/>
</dbReference>
<evidence type="ECO:0000259" key="15">
    <source>
        <dbReference type="PROSITE" id="PS51786"/>
    </source>
</evidence>
<dbReference type="Gene3D" id="1.20.58.1480">
    <property type="match status" value="1"/>
</dbReference>
<name>A0A9W8E3F7_9FUNG</name>
<dbReference type="FunFam" id="3.40.50.300:FF:000021">
    <property type="entry name" value="Lon protease homolog"/>
    <property type="match status" value="1"/>
</dbReference>
<comment type="function">
    <text evidence="11">ATP-dependent serine protease that mediates the selective degradation of misfolded, unassembled or oxidatively damaged polypeptides as well as certain short-lived regulatory proteins in the mitochondrial matrix. May also have a chaperone function in the assembly of inner membrane protein complexes. Participates in the regulation of mitochondrial gene expression and in the maintenance of the integrity of the mitochondrial genome. Binds to mitochondrial DNA in a site-specific manner.</text>
</comment>
<dbReference type="GO" id="GO:0070407">
    <property type="term" value="P:oxidation-dependent protein catabolic process"/>
    <property type="evidence" value="ECO:0007669"/>
    <property type="project" value="UniProtKB-UniRule"/>
</dbReference>
<dbReference type="Gene3D" id="1.10.8.60">
    <property type="match status" value="1"/>
</dbReference>
<dbReference type="FunFam" id="1.20.58.1480:FF:000003">
    <property type="entry name" value="Lon protease homolog, mitochondrial"/>
    <property type="match status" value="1"/>
</dbReference>
<feature type="region of interest" description="Disordered" evidence="14">
    <location>
        <begin position="327"/>
        <end position="375"/>
    </location>
</feature>
<dbReference type="PROSITE" id="PS51786">
    <property type="entry name" value="LON_PROTEOLYTIC"/>
    <property type="match status" value="1"/>
</dbReference>
<dbReference type="SUPFAM" id="SSF88697">
    <property type="entry name" value="PUA domain-like"/>
    <property type="match status" value="1"/>
</dbReference>
<dbReference type="PROSITE" id="PS51787">
    <property type="entry name" value="LON_N"/>
    <property type="match status" value="1"/>
</dbReference>
<organism evidence="17 18">
    <name type="scientific">Dispira parvispora</name>
    <dbReference type="NCBI Taxonomy" id="1520584"/>
    <lineage>
        <taxon>Eukaryota</taxon>
        <taxon>Fungi</taxon>
        <taxon>Fungi incertae sedis</taxon>
        <taxon>Zoopagomycota</taxon>
        <taxon>Kickxellomycotina</taxon>
        <taxon>Dimargaritomycetes</taxon>
        <taxon>Dimargaritales</taxon>
        <taxon>Dimargaritaceae</taxon>
        <taxon>Dispira</taxon>
    </lineage>
</organism>
<dbReference type="GO" id="GO:0007005">
    <property type="term" value="P:mitochondrion organization"/>
    <property type="evidence" value="ECO:0007669"/>
    <property type="project" value="TreeGrafter"/>
</dbReference>
<evidence type="ECO:0000256" key="9">
    <source>
        <dbReference type="ARBA" id="ARBA00023128"/>
    </source>
</evidence>
<dbReference type="PRINTS" id="PR00830">
    <property type="entry name" value="ENDOLAPTASE"/>
</dbReference>
<dbReference type="Gene3D" id="3.30.230.10">
    <property type="match status" value="1"/>
</dbReference>
<evidence type="ECO:0000256" key="5">
    <source>
        <dbReference type="ARBA" id="ARBA00022825"/>
    </source>
</evidence>
<dbReference type="InterPro" id="IPR004815">
    <property type="entry name" value="Lon_bac/euk-typ"/>
</dbReference>
<dbReference type="GO" id="GO:0006515">
    <property type="term" value="P:protein quality control for misfolded or incompletely synthesized proteins"/>
    <property type="evidence" value="ECO:0007669"/>
    <property type="project" value="UniProtKB-UniRule"/>
</dbReference>
<feature type="compositionally biased region" description="Low complexity" evidence="14">
    <location>
        <begin position="146"/>
        <end position="167"/>
    </location>
</feature>
<dbReference type="PANTHER" id="PTHR43718">
    <property type="entry name" value="LON PROTEASE"/>
    <property type="match status" value="1"/>
</dbReference>
<accession>A0A9W8E3F7</accession>
<evidence type="ECO:0000256" key="4">
    <source>
        <dbReference type="ARBA" id="ARBA00022801"/>
    </source>
</evidence>
<evidence type="ECO:0000259" key="16">
    <source>
        <dbReference type="PROSITE" id="PS51787"/>
    </source>
</evidence>